<proteinExistence type="predicted"/>
<dbReference type="Gene3D" id="3.40.47.10">
    <property type="match status" value="1"/>
</dbReference>
<evidence type="ECO:0000256" key="1">
    <source>
        <dbReference type="ARBA" id="ARBA00022450"/>
    </source>
</evidence>
<dbReference type="InterPro" id="IPR050091">
    <property type="entry name" value="PKS_NRPS_Biosynth_Enz"/>
</dbReference>
<dbReference type="Gene3D" id="3.40.50.1820">
    <property type="entry name" value="alpha/beta hydrolase"/>
    <property type="match status" value="1"/>
</dbReference>
<keyword evidence="7" id="KW-1185">Reference proteome</keyword>
<name>A0ABZ2LLM3_9BACT</name>
<dbReference type="Pfam" id="PF22621">
    <property type="entry name" value="CurL-like_PKS_C"/>
    <property type="match status" value="1"/>
</dbReference>
<dbReference type="InterPro" id="IPR001031">
    <property type="entry name" value="Thioesterase"/>
</dbReference>
<dbReference type="PANTHER" id="PTHR43775">
    <property type="entry name" value="FATTY ACID SYNTHASE"/>
    <property type="match status" value="1"/>
</dbReference>
<keyword evidence="3" id="KW-0808">Transferase</keyword>
<feature type="domain" description="Ketosynthase family 3 (KS3)" evidence="5">
    <location>
        <begin position="9"/>
        <end position="432"/>
    </location>
</feature>
<dbReference type="CDD" id="cd00833">
    <property type="entry name" value="PKS"/>
    <property type="match status" value="1"/>
</dbReference>
<protein>
    <submittedName>
        <fullName evidence="6">Acyltransferase domain-containing protein</fullName>
    </submittedName>
</protein>
<dbReference type="InterPro" id="IPR016039">
    <property type="entry name" value="Thiolase-like"/>
</dbReference>
<dbReference type="SUPFAM" id="SSF53474">
    <property type="entry name" value="alpha/beta-Hydrolases"/>
    <property type="match status" value="1"/>
</dbReference>
<dbReference type="InterPro" id="IPR029058">
    <property type="entry name" value="AB_hydrolase_fold"/>
</dbReference>
<dbReference type="InterPro" id="IPR014031">
    <property type="entry name" value="Ketoacyl_synth_C"/>
</dbReference>
<dbReference type="Pfam" id="PF00975">
    <property type="entry name" value="Thioesterase"/>
    <property type="match status" value="1"/>
</dbReference>
<evidence type="ECO:0000259" key="5">
    <source>
        <dbReference type="PROSITE" id="PS52004"/>
    </source>
</evidence>
<dbReference type="SMART" id="SM00827">
    <property type="entry name" value="PKS_AT"/>
    <property type="match status" value="1"/>
</dbReference>
<dbReference type="InterPro" id="IPR009081">
    <property type="entry name" value="PP-bd_ACP"/>
</dbReference>
<dbReference type="InterPro" id="IPR036736">
    <property type="entry name" value="ACP-like_sf"/>
</dbReference>
<dbReference type="Proteomes" id="UP001370348">
    <property type="component" value="Chromosome"/>
</dbReference>
<accession>A0ABZ2LLM3</accession>
<feature type="compositionally biased region" description="Basic and acidic residues" evidence="4">
    <location>
        <begin position="1257"/>
        <end position="1278"/>
    </location>
</feature>
<evidence type="ECO:0000313" key="6">
    <source>
        <dbReference type="EMBL" id="WXB11823.1"/>
    </source>
</evidence>
<dbReference type="Gene3D" id="3.30.70.3290">
    <property type="match status" value="1"/>
</dbReference>
<dbReference type="InterPro" id="IPR016035">
    <property type="entry name" value="Acyl_Trfase/lysoPLipase"/>
</dbReference>
<dbReference type="InterPro" id="IPR020841">
    <property type="entry name" value="PKS_Beta-ketoAc_synthase_dom"/>
</dbReference>
<dbReference type="SUPFAM" id="SSF52151">
    <property type="entry name" value="FabD/lysophospholipase-like"/>
    <property type="match status" value="1"/>
</dbReference>
<dbReference type="SUPFAM" id="SSF53901">
    <property type="entry name" value="Thiolase-like"/>
    <property type="match status" value="1"/>
</dbReference>
<dbReference type="EMBL" id="CP089984">
    <property type="protein sequence ID" value="WXB11823.1"/>
    <property type="molecule type" value="Genomic_DNA"/>
</dbReference>
<dbReference type="InterPro" id="IPR014030">
    <property type="entry name" value="Ketoacyl_synth_N"/>
</dbReference>
<dbReference type="Pfam" id="PF00698">
    <property type="entry name" value="Acyl_transf_1"/>
    <property type="match status" value="1"/>
</dbReference>
<dbReference type="Gene3D" id="1.10.1200.10">
    <property type="entry name" value="ACP-like"/>
    <property type="match status" value="1"/>
</dbReference>
<feature type="region of interest" description="Disordered" evidence="4">
    <location>
        <begin position="888"/>
        <end position="911"/>
    </location>
</feature>
<gene>
    <name evidence="6" type="ORF">LZC94_28680</name>
</gene>
<keyword evidence="6" id="KW-0012">Acyltransferase</keyword>
<keyword evidence="1" id="KW-0596">Phosphopantetheine</keyword>
<evidence type="ECO:0000256" key="2">
    <source>
        <dbReference type="ARBA" id="ARBA00022553"/>
    </source>
</evidence>
<dbReference type="PANTHER" id="PTHR43775:SF37">
    <property type="entry name" value="SI:DKEY-61P9.11"/>
    <property type="match status" value="1"/>
</dbReference>
<keyword evidence="2" id="KW-0597">Phosphoprotein</keyword>
<dbReference type="Pfam" id="PF00550">
    <property type="entry name" value="PP-binding"/>
    <property type="match status" value="1"/>
</dbReference>
<organism evidence="6 7">
    <name type="scientific">Pendulispora albinea</name>
    <dbReference type="NCBI Taxonomy" id="2741071"/>
    <lineage>
        <taxon>Bacteria</taxon>
        <taxon>Pseudomonadati</taxon>
        <taxon>Myxococcota</taxon>
        <taxon>Myxococcia</taxon>
        <taxon>Myxococcales</taxon>
        <taxon>Sorangiineae</taxon>
        <taxon>Pendulisporaceae</taxon>
        <taxon>Pendulispora</taxon>
    </lineage>
</organism>
<dbReference type="InterPro" id="IPR014043">
    <property type="entry name" value="Acyl_transferase_dom"/>
</dbReference>
<dbReference type="InterPro" id="IPR001227">
    <property type="entry name" value="Ac_transferase_dom_sf"/>
</dbReference>
<dbReference type="SMART" id="SM00825">
    <property type="entry name" value="PKS_KS"/>
    <property type="match status" value="1"/>
</dbReference>
<evidence type="ECO:0000256" key="3">
    <source>
        <dbReference type="ARBA" id="ARBA00022679"/>
    </source>
</evidence>
<reference evidence="6 7" key="1">
    <citation type="submission" date="2021-12" db="EMBL/GenBank/DDBJ databases">
        <title>Discovery of the Pendulisporaceae a myxobacterial family with distinct sporulation behavior and unique specialized metabolism.</title>
        <authorList>
            <person name="Garcia R."/>
            <person name="Popoff A."/>
            <person name="Bader C.D."/>
            <person name="Loehr J."/>
            <person name="Walesch S."/>
            <person name="Walt C."/>
            <person name="Boldt J."/>
            <person name="Bunk B."/>
            <person name="Haeckl F.J.F.P.J."/>
            <person name="Gunesch A.P."/>
            <person name="Birkelbach J."/>
            <person name="Nuebel U."/>
            <person name="Pietschmann T."/>
            <person name="Bach T."/>
            <person name="Mueller R."/>
        </authorList>
    </citation>
    <scope>NUCLEOTIDE SEQUENCE [LARGE SCALE GENOMIC DNA]</scope>
    <source>
        <strain evidence="6 7">MSr11954</strain>
    </source>
</reference>
<sequence>MSDARDSSLDPIAIVGMACRFPKAESIAHYWQMLLDGVDAIQEVPPLRWSIDAFYDPDPMTPGTMSTRFGGFVDDVEYFDAEFFGIAPNEAIQMAPQQRLLLEATWSALEDACIPADALAGKAVGTFIGVASFDYYERLAERMELFNGYTITGNAYSVAANRLAYFFDWTGPSVAVDTACSSSLVATHLACQSLRLGECSMAIAGGTHTVLAPWVTVAASKGGFLAPHGRCKTFSDAASGYVRGEGTGIVVLKRLRDALRDGDPIAAVIRGSAVNQDGRSNGLSAPNPAAQIRLLRDAYRVAGVAPSDVGYVEAHGTGTRLGDPIEMNALGSVLREGRPANRPAWVGSVKSNFGHLEASAGVAGLIKAALVVRHGIVPPNLHFAVSNPLIPFDRLPLRVPTRTEPWPPELPRIGAVSSFGVGGTNAHVVLEAPPPSHERPCELHGRRAHLLCISAKTPAALSRLALRYGQLLERQGGPHDLADMCFTAGSGRAHLHQRAALVLTEGEDAVRALTNLASNVARQARRPVPRRAPKIAFVYAGQGSQASGMGAELYGSQPVFRAAVDRLLRRMTLNEPSLMQAMFEASCSSALHRTRYAQPALFVLEVALTEMLGRFGIRPAAVLGHSCGELAAAVACGALSELEASRIVDARAAHMQACPEGAMAAVFTSEERARALAGSRRGAVCVAAVNGRASVVVAGAATQLEELLVEASAQGISFTRLSAAHAFHSPSMDAALEGIRGAARGVRFGTPRVPFISTLTGELFDPRSDASDYWGRQAREPVRFARAVERMRAEGVDILLEIGARPVLLGLLRDAAPELAVSSVLPSAIHGGQGEWPAVLRALADLYERGVALDFRALYPEGSARWRSIPQYSFERVRYWPFESGPQFQSNADGGHGEAPSPSPMATASSAELTTSLGAQPPDVATAHMLALVKAHLETVTGGQADHFHDGAMLSELGVDSSMVASLRRHLENTLGAPVPLELLLGGTDLSGISRSLVDICLHRGASDPSPIGRSDPDRWCVTYMPNDRAPARLFCFHHAGGSAAAYRDWGARFAGVAEVVAVQLPGREHRLREELPSSFEALVTVLAGQIAPRLDRFAVFFGHSLGSYVAFEVARELQRTGAKIPQHLIVSGSWGPRLHAEKRDLLNGEDRLAGLELPANLRDDGVFMRVLQERLDADARLLMSYRHRPRPELFSPITALYGEHDPWLDALSVEAWKHETARSFRLQAFPGGHMFLQQQAAEVANLIASAFNVPSRENRKNREDREDREDRERGHQR</sequence>
<dbReference type="RefSeq" id="WP_394821441.1">
    <property type="nucleotide sequence ID" value="NZ_CP089984.1"/>
</dbReference>
<evidence type="ECO:0000256" key="4">
    <source>
        <dbReference type="SAM" id="MobiDB-lite"/>
    </source>
</evidence>
<feature type="region of interest" description="Disordered" evidence="4">
    <location>
        <begin position="1256"/>
        <end position="1278"/>
    </location>
</feature>
<dbReference type="PROSITE" id="PS52004">
    <property type="entry name" value="KS3_2"/>
    <property type="match status" value="1"/>
</dbReference>
<dbReference type="SUPFAM" id="SSF55048">
    <property type="entry name" value="Probable ACP-binding domain of malonyl-CoA ACP transacylase"/>
    <property type="match status" value="1"/>
</dbReference>
<dbReference type="Gene3D" id="3.40.366.10">
    <property type="entry name" value="Malonyl-Coenzyme A Acyl Carrier Protein, domain 2"/>
    <property type="match status" value="1"/>
</dbReference>
<dbReference type="SUPFAM" id="SSF47336">
    <property type="entry name" value="ACP-like"/>
    <property type="match status" value="1"/>
</dbReference>
<evidence type="ECO:0000313" key="7">
    <source>
        <dbReference type="Proteomes" id="UP001370348"/>
    </source>
</evidence>
<dbReference type="GO" id="GO:0016746">
    <property type="term" value="F:acyltransferase activity"/>
    <property type="evidence" value="ECO:0007669"/>
    <property type="project" value="UniProtKB-KW"/>
</dbReference>
<dbReference type="InterPro" id="IPR016036">
    <property type="entry name" value="Malonyl_transacylase_ACP-bd"/>
</dbReference>
<dbReference type="Pfam" id="PF02801">
    <property type="entry name" value="Ketoacyl-synt_C"/>
    <property type="match status" value="1"/>
</dbReference>
<dbReference type="Pfam" id="PF00109">
    <property type="entry name" value="ketoacyl-synt"/>
    <property type="match status" value="1"/>
</dbReference>